<dbReference type="AlphaFoldDB" id="A0A9X3HZA1"/>
<organism evidence="1 2">
    <name type="scientific">Vibrio qingdaonensis</name>
    <dbReference type="NCBI Taxonomy" id="2829491"/>
    <lineage>
        <taxon>Bacteria</taxon>
        <taxon>Pseudomonadati</taxon>
        <taxon>Pseudomonadota</taxon>
        <taxon>Gammaproteobacteria</taxon>
        <taxon>Vibrionales</taxon>
        <taxon>Vibrionaceae</taxon>
        <taxon>Vibrio</taxon>
    </lineage>
</organism>
<protein>
    <submittedName>
        <fullName evidence="1">Uncharacterized protein</fullName>
    </submittedName>
</protein>
<sequence length="63" mass="7015">MHFACKFIPSSKLTSNELSYVLTPDECIGQFSRVRSPQDIVRHLPKPLSEPISIAAKKSSQSL</sequence>
<proteinExistence type="predicted"/>
<reference evidence="1" key="1">
    <citation type="submission" date="2022-02" db="EMBL/GenBank/DDBJ databases">
        <title>Vibrio sp. nov, a new bacterium isolated from seawater.</title>
        <authorList>
            <person name="Yuan Y."/>
        </authorList>
    </citation>
    <scope>NUCLEOTIDE SEQUENCE</scope>
    <source>
        <strain evidence="1">ZSDZ65</strain>
    </source>
</reference>
<name>A0A9X3HZA1_9VIBR</name>
<keyword evidence="2" id="KW-1185">Reference proteome</keyword>
<evidence type="ECO:0000313" key="2">
    <source>
        <dbReference type="Proteomes" id="UP001155587"/>
    </source>
</evidence>
<feature type="non-terminal residue" evidence="1">
    <location>
        <position position="63"/>
    </location>
</feature>
<gene>
    <name evidence="1" type="ORF">MD535_25950</name>
</gene>
<comment type="caution">
    <text evidence="1">The sequence shown here is derived from an EMBL/GenBank/DDBJ whole genome shotgun (WGS) entry which is preliminary data.</text>
</comment>
<dbReference type="EMBL" id="JAKRRY010000193">
    <property type="protein sequence ID" value="MCW8349416.1"/>
    <property type="molecule type" value="Genomic_DNA"/>
</dbReference>
<dbReference type="Proteomes" id="UP001155587">
    <property type="component" value="Unassembled WGS sequence"/>
</dbReference>
<accession>A0A9X3HZA1</accession>
<evidence type="ECO:0000313" key="1">
    <source>
        <dbReference type="EMBL" id="MCW8349416.1"/>
    </source>
</evidence>